<evidence type="ECO:0000256" key="4">
    <source>
        <dbReference type="ARBA" id="ARBA00022723"/>
    </source>
</evidence>
<dbReference type="FunFam" id="3.40.120.10:FF:000001">
    <property type="entry name" value="Phosphoglucosamine mutase"/>
    <property type="match status" value="1"/>
</dbReference>
<dbReference type="Pfam" id="PF00408">
    <property type="entry name" value="PGM_PMM_IV"/>
    <property type="match status" value="1"/>
</dbReference>
<dbReference type="InterPro" id="IPR006352">
    <property type="entry name" value="GlmM_bact"/>
</dbReference>
<evidence type="ECO:0000256" key="1">
    <source>
        <dbReference type="ARBA" id="ARBA00001946"/>
    </source>
</evidence>
<feature type="domain" description="Alpha-D-phosphohexomutase alpha/beta/alpha" evidence="11">
    <location>
        <begin position="155"/>
        <end position="251"/>
    </location>
</feature>
<keyword evidence="4" id="KW-0479">Metal-binding</keyword>
<dbReference type="Pfam" id="PF02880">
    <property type="entry name" value="PGM_PMM_III"/>
    <property type="match status" value="1"/>
</dbReference>
<dbReference type="SUPFAM" id="SSF53738">
    <property type="entry name" value="Phosphoglucomutase, first 3 domains"/>
    <property type="match status" value="3"/>
</dbReference>
<evidence type="ECO:0000256" key="6">
    <source>
        <dbReference type="ARBA" id="ARBA00023235"/>
    </source>
</evidence>
<dbReference type="Pfam" id="PF02879">
    <property type="entry name" value="PGM_PMM_II"/>
    <property type="match status" value="1"/>
</dbReference>
<evidence type="ECO:0000259" key="9">
    <source>
        <dbReference type="Pfam" id="PF00408"/>
    </source>
</evidence>
<evidence type="ECO:0000256" key="2">
    <source>
        <dbReference type="ARBA" id="ARBA00010231"/>
    </source>
</evidence>
<reference evidence="13" key="1">
    <citation type="submission" date="2020-05" db="EMBL/GenBank/DDBJ databases">
        <authorList>
            <person name="Chiriac C."/>
            <person name="Salcher M."/>
            <person name="Ghai R."/>
            <person name="Kavagutti S V."/>
        </authorList>
    </citation>
    <scope>NUCLEOTIDE SEQUENCE</scope>
</reference>
<name>A0A6J6SQN0_9ZZZZ</name>
<dbReference type="PANTHER" id="PTHR42946:SF1">
    <property type="entry name" value="PHOSPHOGLUCOMUTASE (ALPHA-D-GLUCOSE-1,6-BISPHOSPHATE-DEPENDENT)"/>
    <property type="match status" value="1"/>
</dbReference>
<dbReference type="SUPFAM" id="SSF55957">
    <property type="entry name" value="Phosphoglucomutase, C-terminal domain"/>
    <property type="match status" value="1"/>
</dbReference>
<evidence type="ECO:0000259" key="12">
    <source>
        <dbReference type="Pfam" id="PF02880"/>
    </source>
</evidence>
<dbReference type="InterPro" id="IPR005845">
    <property type="entry name" value="A-D-PHexomutase_a/b/a-II"/>
</dbReference>
<dbReference type="PRINTS" id="PR00509">
    <property type="entry name" value="PGMPMM"/>
</dbReference>
<dbReference type="GO" id="GO:0005975">
    <property type="term" value="P:carbohydrate metabolic process"/>
    <property type="evidence" value="ECO:0007669"/>
    <property type="project" value="InterPro"/>
</dbReference>
<evidence type="ECO:0000259" key="11">
    <source>
        <dbReference type="Pfam" id="PF02879"/>
    </source>
</evidence>
<feature type="domain" description="Alpha-D-phosphohexomutase C-terminal" evidence="9">
    <location>
        <begin position="372"/>
        <end position="438"/>
    </location>
</feature>
<dbReference type="GO" id="GO:0008966">
    <property type="term" value="F:phosphoglucosamine mutase activity"/>
    <property type="evidence" value="ECO:0007669"/>
    <property type="project" value="UniProtKB-EC"/>
</dbReference>
<evidence type="ECO:0000256" key="8">
    <source>
        <dbReference type="ARBA" id="ARBA00068193"/>
    </source>
</evidence>
<dbReference type="FunFam" id="3.40.120.10:FF:000002">
    <property type="entry name" value="Phosphoglucosamine mutase"/>
    <property type="match status" value="1"/>
</dbReference>
<dbReference type="InterPro" id="IPR005844">
    <property type="entry name" value="A-D-PHexomutase_a/b/a-I"/>
</dbReference>
<dbReference type="GO" id="GO:0004615">
    <property type="term" value="F:phosphomannomutase activity"/>
    <property type="evidence" value="ECO:0007669"/>
    <property type="project" value="TreeGrafter"/>
</dbReference>
<proteinExistence type="inferred from homology"/>
<evidence type="ECO:0000256" key="7">
    <source>
        <dbReference type="ARBA" id="ARBA00066330"/>
    </source>
</evidence>
<dbReference type="InterPro" id="IPR050060">
    <property type="entry name" value="Phosphoglucosamine_mutase"/>
</dbReference>
<dbReference type="GO" id="GO:0009252">
    <property type="term" value="P:peptidoglycan biosynthetic process"/>
    <property type="evidence" value="ECO:0007669"/>
    <property type="project" value="TreeGrafter"/>
</dbReference>
<sequence>MTLQFGTDGIRGIANAELTPELMTALGRSAVRVLGADAPFLIGRDTRRSGSMIQAALVAGLCAEGADVGILGVLPTPAVAYLARERNAPALMISASHNSFEDNGVKIFASGGKKLSDALQHQIESELRLLTNSAVEGAPTGADIGVDRVVIGALDDYVKYVVDSFSGRRLDGLRVVLDCGNGAAFLCAPEIFSALGAKVEVINAVPDGENINRECGSTDTTALRAAVKDSGADAGLAFDGDADRVIAIDEFGGVVDGDQMMAICALDLKEQGKLRGNAVVSTVMANLGLRRCLEAEDIELVEVPVGDRFVLEALEQRNLALGGEQSGHIIFSDLANTGDGILTGACILDVVRATQNSLSVLAGVMQKFPQVLINVSVRDLQAVMKDSEFMAELQAVEFDLALNGRALVRLSGTEPVVRVMVEAPSVAQAELITDRLVAAVLRAGGGPAPTA</sequence>
<dbReference type="EMBL" id="CAEZYK010000148">
    <property type="protein sequence ID" value="CAB4736995.1"/>
    <property type="molecule type" value="Genomic_DNA"/>
</dbReference>
<evidence type="ECO:0000259" key="10">
    <source>
        <dbReference type="Pfam" id="PF02878"/>
    </source>
</evidence>
<dbReference type="AlphaFoldDB" id="A0A6J6SQN0"/>
<gene>
    <name evidence="13" type="ORF">UFOPK2683_01639</name>
    <name evidence="14" type="ORF">UFOPK3897_01005</name>
</gene>
<dbReference type="InterPro" id="IPR036900">
    <property type="entry name" value="A-D-PHexomutase_C_sf"/>
</dbReference>
<keyword evidence="3" id="KW-0597">Phosphoprotein</keyword>
<dbReference type="EMBL" id="CAFBOF010000021">
    <property type="protein sequence ID" value="CAB4979253.1"/>
    <property type="molecule type" value="Genomic_DNA"/>
</dbReference>
<accession>A0A6J6SQN0</accession>
<evidence type="ECO:0000313" key="13">
    <source>
        <dbReference type="EMBL" id="CAB4736995.1"/>
    </source>
</evidence>
<dbReference type="Gene3D" id="3.40.120.10">
    <property type="entry name" value="Alpha-D-Glucose-1,6-Bisphosphate, subunit A, domain 3"/>
    <property type="match status" value="3"/>
</dbReference>
<dbReference type="EC" id="5.4.2.10" evidence="7"/>
<dbReference type="Pfam" id="PF02878">
    <property type="entry name" value="PGM_PMM_I"/>
    <property type="match status" value="1"/>
</dbReference>
<dbReference type="InterPro" id="IPR005846">
    <property type="entry name" value="A-D-PHexomutase_a/b/a-III"/>
</dbReference>
<feature type="domain" description="Alpha-D-phosphohexomutase alpha/beta/alpha" evidence="10">
    <location>
        <begin position="4"/>
        <end position="127"/>
    </location>
</feature>
<dbReference type="GO" id="GO:0000287">
    <property type="term" value="F:magnesium ion binding"/>
    <property type="evidence" value="ECO:0007669"/>
    <property type="project" value="InterPro"/>
</dbReference>
<dbReference type="NCBIfam" id="TIGR01455">
    <property type="entry name" value="glmM"/>
    <property type="match status" value="1"/>
</dbReference>
<organism evidence="13">
    <name type="scientific">freshwater metagenome</name>
    <dbReference type="NCBI Taxonomy" id="449393"/>
    <lineage>
        <taxon>unclassified sequences</taxon>
        <taxon>metagenomes</taxon>
        <taxon>ecological metagenomes</taxon>
    </lineage>
</organism>
<dbReference type="HAMAP" id="MF_01554_B">
    <property type="entry name" value="GlmM_B"/>
    <property type="match status" value="1"/>
</dbReference>
<feature type="domain" description="Alpha-D-phosphohexomutase alpha/beta/alpha" evidence="12">
    <location>
        <begin position="256"/>
        <end position="368"/>
    </location>
</feature>
<evidence type="ECO:0000313" key="14">
    <source>
        <dbReference type="EMBL" id="CAB4979253.1"/>
    </source>
</evidence>
<dbReference type="CDD" id="cd05802">
    <property type="entry name" value="GlmM"/>
    <property type="match status" value="1"/>
</dbReference>
<dbReference type="PANTHER" id="PTHR42946">
    <property type="entry name" value="PHOSPHOHEXOSE MUTASE"/>
    <property type="match status" value="1"/>
</dbReference>
<comment type="cofactor">
    <cofactor evidence="1">
        <name>Mg(2+)</name>
        <dbReference type="ChEBI" id="CHEBI:18420"/>
    </cofactor>
</comment>
<keyword evidence="6" id="KW-0413">Isomerase</keyword>
<dbReference type="InterPro" id="IPR005841">
    <property type="entry name" value="Alpha-D-phosphohexomutase_SF"/>
</dbReference>
<evidence type="ECO:0000256" key="3">
    <source>
        <dbReference type="ARBA" id="ARBA00022553"/>
    </source>
</evidence>
<dbReference type="GO" id="GO:0005829">
    <property type="term" value="C:cytosol"/>
    <property type="evidence" value="ECO:0007669"/>
    <property type="project" value="TreeGrafter"/>
</dbReference>
<dbReference type="InterPro" id="IPR016055">
    <property type="entry name" value="A-D-PHexomutase_a/b/a-I/II/III"/>
</dbReference>
<evidence type="ECO:0000256" key="5">
    <source>
        <dbReference type="ARBA" id="ARBA00022842"/>
    </source>
</evidence>
<dbReference type="InterPro" id="IPR005843">
    <property type="entry name" value="A-D-PHexomutase_C"/>
</dbReference>
<keyword evidence="5" id="KW-0460">Magnesium</keyword>
<protein>
    <recommendedName>
        <fullName evidence="8">Phosphoglucosamine mutase</fullName>
        <ecNumber evidence="7">5.4.2.10</ecNumber>
    </recommendedName>
</protein>
<dbReference type="Gene3D" id="3.30.310.50">
    <property type="entry name" value="Alpha-D-phosphohexomutase, C-terminal domain"/>
    <property type="match status" value="1"/>
</dbReference>
<comment type="similarity">
    <text evidence="2">Belongs to the phosphohexose mutase family.</text>
</comment>
<dbReference type="GO" id="GO:0006048">
    <property type="term" value="P:UDP-N-acetylglucosamine biosynthetic process"/>
    <property type="evidence" value="ECO:0007669"/>
    <property type="project" value="TreeGrafter"/>
</dbReference>